<protein>
    <submittedName>
        <fullName evidence="7">ATP-binding cassette domain-containing protein</fullName>
    </submittedName>
</protein>
<evidence type="ECO:0000256" key="4">
    <source>
        <dbReference type="ARBA" id="ARBA00022741"/>
    </source>
</evidence>
<accession>A0A857J4F5</accession>
<dbReference type="Proteomes" id="UP000464787">
    <property type="component" value="Chromosome"/>
</dbReference>
<dbReference type="GO" id="GO:0140359">
    <property type="term" value="F:ABC-type transporter activity"/>
    <property type="evidence" value="ECO:0007669"/>
    <property type="project" value="InterPro"/>
</dbReference>
<dbReference type="KEGG" id="xyk:GT347_07885"/>
<dbReference type="Gene3D" id="3.40.50.300">
    <property type="entry name" value="P-loop containing nucleotide triphosphate hydrolases"/>
    <property type="match status" value="1"/>
</dbReference>
<gene>
    <name evidence="7" type="ORF">GT347_07885</name>
</gene>
<dbReference type="SUPFAM" id="SSF52540">
    <property type="entry name" value="P-loop containing nucleoside triphosphate hydrolases"/>
    <property type="match status" value="1"/>
</dbReference>
<evidence type="ECO:0000313" key="8">
    <source>
        <dbReference type="Proteomes" id="UP000464787"/>
    </source>
</evidence>
<dbReference type="PROSITE" id="PS50893">
    <property type="entry name" value="ABC_TRANSPORTER_2"/>
    <property type="match status" value="1"/>
</dbReference>
<dbReference type="PANTHER" id="PTHR46743:SF2">
    <property type="entry name" value="TEICHOIC ACIDS EXPORT ATP-BINDING PROTEIN TAGH"/>
    <property type="match status" value="1"/>
</dbReference>
<keyword evidence="4" id="KW-0547">Nucleotide-binding</keyword>
<dbReference type="InterPro" id="IPR027417">
    <property type="entry name" value="P-loop_NTPase"/>
</dbReference>
<dbReference type="PANTHER" id="PTHR46743">
    <property type="entry name" value="TEICHOIC ACIDS EXPORT ATP-BINDING PROTEIN TAGH"/>
    <property type="match status" value="1"/>
</dbReference>
<evidence type="ECO:0000256" key="3">
    <source>
        <dbReference type="ARBA" id="ARBA00022475"/>
    </source>
</evidence>
<dbReference type="CDD" id="cd03220">
    <property type="entry name" value="ABC_KpsT_Wzt"/>
    <property type="match status" value="1"/>
</dbReference>
<dbReference type="Pfam" id="PF00005">
    <property type="entry name" value="ABC_tran"/>
    <property type="match status" value="1"/>
</dbReference>
<feature type="domain" description="ABC transporter" evidence="6">
    <location>
        <begin position="32"/>
        <end position="244"/>
    </location>
</feature>
<evidence type="ECO:0000259" key="6">
    <source>
        <dbReference type="PROSITE" id="PS50893"/>
    </source>
</evidence>
<evidence type="ECO:0000313" key="7">
    <source>
        <dbReference type="EMBL" id="QHI97922.1"/>
    </source>
</evidence>
<dbReference type="RefSeq" id="WP_160551439.1">
    <property type="nucleotide sequence ID" value="NZ_CP047650.1"/>
</dbReference>
<evidence type="ECO:0000256" key="1">
    <source>
        <dbReference type="ARBA" id="ARBA00005417"/>
    </source>
</evidence>
<dbReference type="GO" id="GO:0005524">
    <property type="term" value="F:ATP binding"/>
    <property type="evidence" value="ECO:0007669"/>
    <property type="project" value="UniProtKB-KW"/>
</dbReference>
<keyword evidence="5 7" id="KW-0067">ATP-binding</keyword>
<evidence type="ECO:0000256" key="5">
    <source>
        <dbReference type="ARBA" id="ARBA00022840"/>
    </source>
</evidence>
<name>A0A857J4F5_9BURK</name>
<dbReference type="InterPro" id="IPR015860">
    <property type="entry name" value="ABC_transpr_TagH-like"/>
</dbReference>
<organism evidence="7 8">
    <name type="scientific">Xylophilus rhododendri</name>
    <dbReference type="NCBI Taxonomy" id="2697032"/>
    <lineage>
        <taxon>Bacteria</taxon>
        <taxon>Pseudomonadati</taxon>
        <taxon>Pseudomonadota</taxon>
        <taxon>Betaproteobacteria</taxon>
        <taxon>Burkholderiales</taxon>
        <taxon>Xylophilus</taxon>
    </lineage>
</organism>
<comment type="similarity">
    <text evidence="1">Belongs to the ABC transporter superfamily.</text>
</comment>
<dbReference type="GO" id="GO:0016020">
    <property type="term" value="C:membrane"/>
    <property type="evidence" value="ECO:0007669"/>
    <property type="project" value="InterPro"/>
</dbReference>
<reference evidence="7 8" key="1">
    <citation type="submission" date="2020-01" db="EMBL/GenBank/DDBJ databases">
        <title>Genome sequencing of strain KACC 21265.</title>
        <authorList>
            <person name="Heo J."/>
            <person name="Kim S.-J."/>
            <person name="Kim J.-S."/>
            <person name="Hong S.-B."/>
            <person name="Kwon S.-W."/>
        </authorList>
    </citation>
    <scope>NUCLEOTIDE SEQUENCE [LARGE SCALE GENOMIC DNA]</scope>
    <source>
        <strain evidence="7 8">KACC 21265</strain>
    </source>
</reference>
<dbReference type="AlphaFoldDB" id="A0A857J4F5"/>
<dbReference type="InterPro" id="IPR050683">
    <property type="entry name" value="Bact_Polysacc_Export_ATP-bd"/>
</dbReference>
<dbReference type="EMBL" id="CP047650">
    <property type="protein sequence ID" value="QHI97922.1"/>
    <property type="molecule type" value="Genomic_DNA"/>
</dbReference>
<dbReference type="SMART" id="SM00382">
    <property type="entry name" value="AAA"/>
    <property type="match status" value="1"/>
</dbReference>
<dbReference type="InterPro" id="IPR003593">
    <property type="entry name" value="AAA+_ATPase"/>
</dbReference>
<proteinExistence type="inferred from homology"/>
<keyword evidence="3" id="KW-1003">Cell membrane</keyword>
<keyword evidence="2" id="KW-0813">Transport</keyword>
<keyword evidence="3" id="KW-0472">Membrane</keyword>
<dbReference type="InterPro" id="IPR003439">
    <property type="entry name" value="ABC_transporter-like_ATP-bd"/>
</dbReference>
<evidence type="ECO:0000256" key="2">
    <source>
        <dbReference type="ARBA" id="ARBA00022448"/>
    </source>
</evidence>
<keyword evidence="8" id="KW-1185">Reference proteome</keyword>
<sequence length="248" mass="27912">MNELSEINVEGVSLEFKLYQDKHTSIKEKFALMLRGQHSPQPKQFWALKDVSLNIVHGERVGIVGHNGAGKSTLLKTICRIYEPTFGTVRVAGKVAPLLEIGAGFQPEISGRENIYLNGAILGYTRPQLEKIEREVIEFTGMQDFIDTPVKYYSTGMYMKLAFAIATAVHPEILILDELFAGGDAEFIARAQERMASFVDNSSILVFVSHQTDLIRRLCNRVIWMDHGQIREDGPTEQVLTNYLHKGE</sequence>
<dbReference type="GO" id="GO:0016887">
    <property type="term" value="F:ATP hydrolysis activity"/>
    <property type="evidence" value="ECO:0007669"/>
    <property type="project" value="InterPro"/>
</dbReference>